<organism evidence="2 3">
    <name type="scientific">Nitritalea halalkaliphila LW7</name>
    <dbReference type="NCBI Taxonomy" id="1189621"/>
    <lineage>
        <taxon>Bacteria</taxon>
        <taxon>Pseudomonadati</taxon>
        <taxon>Bacteroidota</taxon>
        <taxon>Cytophagia</taxon>
        <taxon>Cytophagales</taxon>
        <taxon>Cyclobacteriaceae</taxon>
        <taxon>Nitritalea</taxon>
    </lineage>
</organism>
<accession>I5C9D9</accession>
<feature type="transmembrane region" description="Helical" evidence="1">
    <location>
        <begin position="12"/>
        <end position="31"/>
    </location>
</feature>
<dbReference type="STRING" id="1189621.A3SI_02668"/>
<dbReference type="EMBL" id="AJYA01000005">
    <property type="protein sequence ID" value="EIM78441.1"/>
    <property type="molecule type" value="Genomic_DNA"/>
</dbReference>
<evidence type="ECO:0000313" key="2">
    <source>
        <dbReference type="EMBL" id="EIM78441.1"/>
    </source>
</evidence>
<dbReference type="AlphaFoldDB" id="I5C9D9"/>
<keyword evidence="1" id="KW-0812">Transmembrane</keyword>
<gene>
    <name evidence="2" type="ORF">A3SI_02668</name>
</gene>
<evidence type="ECO:0000256" key="1">
    <source>
        <dbReference type="SAM" id="Phobius"/>
    </source>
</evidence>
<dbReference type="SUPFAM" id="SSF48452">
    <property type="entry name" value="TPR-like"/>
    <property type="match status" value="1"/>
</dbReference>
<name>I5C9D9_9BACT</name>
<protein>
    <submittedName>
        <fullName evidence="2">Uncharacterized protein</fullName>
    </submittedName>
</protein>
<reference evidence="2 3" key="1">
    <citation type="submission" date="2012-05" db="EMBL/GenBank/DDBJ databases">
        <title>Genome sequence of Nitritalea halalkaliphila LW7.</title>
        <authorList>
            <person name="Jangir P.K."/>
            <person name="Singh A."/>
            <person name="Shivaji S."/>
            <person name="Sharma R."/>
        </authorList>
    </citation>
    <scope>NUCLEOTIDE SEQUENCE [LARGE SCALE GENOMIC DNA]</scope>
    <source>
        <strain evidence="2 3">LW7</strain>
    </source>
</reference>
<dbReference type="InterPro" id="IPR011990">
    <property type="entry name" value="TPR-like_helical_dom_sf"/>
</dbReference>
<comment type="caution">
    <text evidence="2">The sequence shown here is derived from an EMBL/GenBank/DDBJ whole genome shotgun (WGS) entry which is preliminary data.</text>
</comment>
<proteinExistence type="predicted"/>
<keyword evidence="1" id="KW-1133">Transmembrane helix</keyword>
<feature type="transmembrane region" description="Helical" evidence="1">
    <location>
        <begin position="77"/>
        <end position="104"/>
    </location>
</feature>
<dbReference type="Gene3D" id="1.25.40.10">
    <property type="entry name" value="Tetratricopeptide repeat domain"/>
    <property type="match status" value="1"/>
</dbReference>
<dbReference type="Proteomes" id="UP000005551">
    <property type="component" value="Unassembled WGS sequence"/>
</dbReference>
<feature type="transmembrane region" description="Helical" evidence="1">
    <location>
        <begin position="125"/>
        <end position="146"/>
    </location>
</feature>
<sequence length="677" mass="74403">MLHGSYTPLFPVLPAGLFLLPALLGSAYCLYEKQHSVSRFFQTRGTETIALLTGGGLLLLLWGYAQWSANTPLQRLLSYLLLTTQMAGTLMAFLYVAMNFFNFINSGTPLHRVFYQPKILERIHMRLALLMGTGAVLLFVDLAPAVQAEVALTTNEAGRYWLDREPVKAAILYEEAWNAYRQHPFAILASATLRRQLESPRSYADLLANSFDFAPSPEAILLLAAHKQAQGNVLEGLFYLEQGVELFPEEAALRIHTASVYVQLGEPLQAAKLVAEAPIDSPGLAALLPALAALLDSAGAANLPEIPAVPQGERLAFQANKLVADAGAPTFASADETLDATALLASPALRRNFILRGNLKEAPFLGSTLDSLVAQATELRTLQRATEDRILWHWRQGNIQEALFYLQGSIGQADRQQAAHRELLAALYMSRFDLERATGVWQNLLLDGQAPDELPLYAAYLLAEQPESLDPAQRFRVEQALALRPEQERQDIGSLMALARRLLAQTAAPLYSAWEALPAGESQRYLAAGLLRHKSHFLTAAQQEHLLGTLGEAQSSSFQPYLRLQTKPAEEISKEELRGFQRDPYLTAAQLVLAEREADPDARYALLQQAISYNSDPLLKLRYAAAAEAVGLGPFAAAAASRYGRRSAPKPDGAARTGNFMNLIDQRQVFLQANAYF</sequence>
<feature type="transmembrane region" description="Helical" evidence="1">
    <location>
        <begin position="43"/>
        <end position="65"/>
    </location>
</feature>
<evidence type="ECO:0000313" key="3">
    <source>
        <dbReference type="Proteomes" id="UP000005551"/>
    </source>
</evidence>
<keyword evidence="1" id="KW-0472">Membrane</keyword>
<keyword evidence="3" id="KW-1185">Reference proteome</keyword>